<evidence type="ECO:0000256" key="5">
    <source>
        <dbReference type="ARBA" id="ARBA00047512"/>
    </source>
</evidence>
<proteinExistence type="predicted"/>
<dbReference type="PANTHER" id="PTHR43620:SF44">
    <property type="entry name" value="GLYCEROPHOSPHODIESTER PHOSPHODIESTERASE GDPDL6-RELATED"/>
    <property type="match status" value="1"/>
</dbReference>
<accession>A0A2P2NKI0</accession>
<dbReference type="PROSITE" id="PS51704">
    <property type="entry name" value="GP_PDE"/>
    <property type="match status" value="1"/>
</dbReference>
<protein>
    <recommendedName>
        <fullName evidence="1">glycerophosphodiester phosphodiesterase</fullName>
        <ecNumber evidence="1">3.1.4.46</ecNumber>
    </recommendedName>
</protein>
<dbReference type="GO" id="GO:0006629">
    <property type="term" value="P:lipid metabolic process"/>
    <property type="evidence" value="ECO:0007669"/>
    <property type="project" value="InterPro"/>
</dbReference>
<keyword evidence="4" id="KW-0378">Hydrolase</keyword>
<keyword evidence="2" id="KW-0732">Signal</keyword>
<dbReference type="GO" id="GO:0006071">
    <property type="term" value="P:glycerol metabolic process"/>
    <property type="evidence" value="ECO:0007669"/>
    <property type="project" value="UniProtKB-KW"/>
</dbReference>
<comment type="catalytic activity">
    <reaction evidence="5">
        <text>a sn-glycero-3-phosphodiester + H2O = an alcohol + sn-glycerol 3-phosphate + H(+)</text>
        <dbReference type="Rhea" id="RHEA:12969"/>
        <dbReference type="ChEBI" id="CHEBI:15377"/>
        <dbReference type="ChEBI" id="CHEBI:15378"/>
        <dbReference type="ChEBI" id="CHEBI:30879"/>
        <dbReference type="ChEBI" id="CHEBI:57597"/>
        <dbReference type="ChEBI" id="CHEBI:83408"/>
        <dbReference type="EC" id="3.1.4.46"/>
    </reaction>
</comment>
<evidence type="ECO:0000259" key="6">
    <source>
        <dbReference type="PROSITE" id="PS51704"/>
    </source>
</evidence>
<dbReference type="Pfam" id="PF03009">
    <property type="entry name" value="GDPD"/>
    <property type="match status" value="1"/>
</dbReference>
<evidence type="ECO:0000256" key="2">
    <source>
        <dbReference type="ARBA" id="ARBA00022729"/>
    </source>
</evidence>
<dbReference type="EMBL" id="GGEC01062460">
    <property type="protein sequence ID" value="MBX42944.1"/>
    <property type="molecule type" value="Transcribed_RNA"/>
</dbReference>
<dbReference type="Gene3D" id="3.20.20.190">
    <property type="entry name" value="Phosphatidylinositol (PI) phosphodiesterase"/>
    <property type="match status" value="1"/>
</dbReference>
<name>A0A2P2NKI0_RHIMU</name>
<dbReference type="EC" id="3.1.4.46" evidence="1"/>
<dbReference type="AlphaFoldDB" id="A0A2P2NKI0"/>
<dbReference type="GO" id="GO:0008889">
    <property type="term" value="F:glycerophosphodiester phosphodiesterase activity"/>
    <property type="evidence" value="ECO:0007669"/>
    <property type="project" value="UniProtKB-EC"/>
</dbReference>
<dbReference type="PANTHER" id="PTHR43620">
    <property type="entry name" value="GLYCEROPHOSPHORYL DIESTER PHOSPHODIESTERASE"/>
    <property type="match status" value="1"/>
</dbReference>
<feature type="domain" description="GP-PDE" evidence="6">
    <location>
        <begin position="9"/>
        <end position="99"/>
    </location>
</feature>
<dbReference type="InterPro" id="IPR017946">
    <property type="entry name" value="PLC-like_Pdiesterase_TIM-brl"/>
</dbReference>
<reference evidence="7" key="1">
    <citation type="submission" date="2018-02" db="EMBL/GenBank/DDBJ databases">
        <title>Rhizophora mucronata_Transcriptome.</title>
        <authorList>
            <person name="Meera S.P."/>
            <person name="Sreeshan A."/>
            <person name="Augustine A."/>
        </authorList>
    </citation>
    <scope>NUCLEOTIDE SEQUENCE</scope>
    <source>
        <tissue evidence="7">Leaf</tissue>
    </source>
</reference>
<evidence type="ECO:0000256" key="3">
    <source>
        <dbReference type="ARBA" id="ARBA00022798"/>
    </source>
</evidence>
<dbReference type="InterPro" id="IPR030395">
    <property type="entry name" value="GP_PDE_dom"/>
</dbReference>
<sequence>MAPIYAGQPLIISHNGASRIYAGSTDLAYQQAVDDGADIIDCSVQLSKDGVAFCLDSADLTGDSTAIANFLYLPLSLKFKRNLESFHLTSRGVKFKPLS</sequence>
<keyword evidence="3" id="KW-0319">Glycerol metabolism</keyword>
<dbReference type="SUPFAM" id="SSF51695">
    <property type="entry name" value="PLC-like phosphodiesterases"/>
    <property type="match status" value="1"/>
</dbReference>
<evidence type="ECO:0000256" key="1">
    <source>
        <dbReference type="ARBA" id="ARBA00012247"/>
    </source>
</evidence>
<evidence type="ECO:0000313" key="7">
    <source>
        <dbReference type="EMBL" id="MBX42944.1"/>
    </source>
</evidence>
<organism evidence="7">
    <name type="scientific">Rhizophora mucronata</name>
    <name type="common">Asiatic mangrove</name>
    <dbReference type="NCBI Taxonomy" id="61149"/>
    <lineage>
        <taxon>Eukaryota</taxon>
        <taxon>Viridiplantae</taxon>
        <taxon>Streptophyta</taxon>
        <taxon>Embryophyta</taxon>
        <taxon>Tracheophyta</taxon>
        <taxon>Spermatophyta</taxon>
        <taxon>Magnoliopsida</taxon>
        <taxon>eudicotyledons</taxon>
        <taxon>Gunneridae</taxon>
        <taxon>Pentapetalae</taxon>
        <taxon>rosids</taxon>
        <taxon>fabids</taxon>
        <taxon>Malpighiales</taxon>
        <taxon>Rhizophoraceae</taxon>
        <taxon>Rhizophora</taxon>
    </lineage>
</organism>
<evidence type="ECO:0000256" key="4">
    <source>
        <dbReference type="ARBA" id="ARBA00022801"/>
    </source>
</evidence>